<evidence type="ECO:0008006" key="2">
    <source>
        <dbReference type="Google" id="ProtNLM"/>
    </source>
</evidence>
<dbReference type="EMBL" id="BARV01023406">
    <property type="protein sequence ID" value="GAI36378.1"/>
    <property type="molecule type" value="Genomic_DNA"/>
</dbReference>
<organism evidence="1">
    <name type="scientific">marine sediment metagenome</name>
    <dbReference type="NCBI Taxonomy" id="412755"/>
    <lineage>
        <taxon>unclassified sequences</taxon>
        <taxon>metagenomes</taxon>
        <taxon>ecological metagenomes</taxon>
    </lineage>
</organism>
<dbReference type="Gene3D" id="3.10.28.10">
    <property type="entry name" value="Homing endonucleases"/>
    <property type="match status" value="1"/>
</dbReference>
<gene>
    <name evidence="1" type="ORF">S06H3_38404</name>
</gene>
<comment type="caution">
    <text evidence="1">The sequence shown here is derived from an EMBL/GenBank/DDBJ whole genome shotgun (WGS) entry which is preliminary data.</text>
</comment>
<dbReference type="InterPro" id="IPR027434">
    <property type="entry name" value="Homing_endonucl"/>
</dbReference>
<dbReference type="AlphaFoldDB" id="X1MYJ8"/>
<reference evidence="1" key="1">
    <citation type="journal article" date="2014" name="Front. Microbiol.">
        <title>High frequency of phylogenetically diverse reductive dehalogenase-homologous genes in deep subseafloor sedimentary metagenomes.</title>
        <authorList>
            <person name="Kawai M."/>
            <person name="Futagami T."/>
            <person name="Toyoda A."/>
            <person name="Takaki Y."/>
            <person name="Nishi S."/>
            <person name="Hori S."/>
            <person name="Arai W."/>
            <person name="Tsubouchi T."/>
            <person name="Morono Y."/>
            <person name="Uchiyama I."/>
            <person name="Ito T."/>
            <person name="Fujiyama A."/>
            <person name="Inagaki F."/>
            <person name="Takami H."/>
        </authorList>
    </citation>
    <scope>NUCLEOTIDE SEQUENCE</scope>
    <source>
        <strain evidence="1">Expedition CK06-06</strain>
    </source>
</reference>
<protein>
    <recommendedName>
        <fullName evidence="2">Homing endonuclease LAGLIDADG domain-containing protein</fullName>
    </recommendedName>
</protein>
<sequence length="129" mass="15019">MKALTGYEQGFLEGVIDGEGHLYAYESRQQKKWTHWHVGLSIANNSKKLLEKVEQIVGKGSWICKNGKSWELRYSSNTLRWLLPQLNLIVNREKKEKILKILSILKHGRNRFTPSYDNRIRAILSIKSP</sequence>
<name>X1MYJ8_9ZZZZ</name>
<accession>X1MYJ8</accession>
<proteinExistence type="predicted"/>
<evidence type="ECO:0000313" key="1">
    <source>
        <dbReference type="EMBL" id="GAI36378.1"/>
    </source>
</evidence>
<dbReference type="SUPFAM" id="SSF55608">
    <property type="entry name" value="Homing endonucleases"/>
    <property type="match status" value="1"/>
</dbReference>